<gene>
    <name evidence="1" type="ORF">PCOR1329_LOCUS53186</name>
</gene>
<proteinExistence type="predicted"/>
<dbReference type="EMBL" id="CAUYUJ010016482">
    <property type="protein sequence ID" value="CAK0865744.1"/>
    <property type="molecule type" value="Genomic_DNA"/>
</dbReference>
<organism evidence="1 2">
    <name type="scientific">Prorocentrum cordatum</name>
    <dbReference type="NCBI Taxonomy" id="2364126"/>
    <lineage>
        <taxon>Eukaryota</taxon>
        <taxon>Sar</taxon>
        <taxon>Alveolata</taxon>
        <taxon>Dinophyceae</taxon>
        <taxon>Prorocentrales</taxon>
        <taxon>Prorocentraceae</taxon>
        <taxon>Prorocentrum</taxon>
    </lineage>
</organism>
<keyword evidence="2" id="KW-1185">Reference proteome</keyword>
<accession>A0ABN9V1Y0</accession>
<name>A0ABN9V1Y0_9DINO</name>
<evidence type="ECO:0008006" key="3">
    <source>
        <dbReference type="Google" id="ProtNLM"/>
    </source>
</evidence>
<sequence>EAHEMLTLVTTTETKVEDQHRERTHWKPWTLVRRDLALEGFTNPKDQQLEFRRRCMSREYTVKPDPRRPGGYLIAEYQGEIDDAVLTKGTTASLTKSSSSSLTGTELDTALQSMTSNVGAALTAVQESQRASHGQGEDRDHVAVPEDFLESVYRGTLDCAPQLHGALGSFIEDQTTRAEKEKVLAHMEALEDIEAKKLAKDAAAAKVNPVTVRLGTLKLADRLQSSLVSALENQVSEGINVLEYMKSKISATDLDGEPWKPFKDKLEALSTAAQDEINNVKARISKLCAHIDSPAWDLSVAGVKEAFKKIAAEQKKDCCHQVLTAKMLQNCRSLLAKAASGGASSKKRKAGERAEILDIGETQDYRPALTMVKATIHDAPVGVMNSLCNLDFQNACLIDVKASLDPLLSSADWKPLAKWCKEKVMSWESDGAAPAFGAVSQPGILMMLRGLVKDEANGQTIFRSAFVPVTPKDQALHKHIFGVQIYTIPAGHCSAGPSSYGLSEVRVVTGGEEVVVGVKAKQEHSLAETVGFLKSLPGAGLLQLAREQGNFAMVIREGSLAVLPAGFVYLTFRPVPCQGMRWGFCAGWQGELSTCRMSVASVMEAHSAVKGSPYETWWDKLAELGDR</sequence>
<dbReference type="Proteomes" id="UP001189429">
    <property type="component" value="Unassembled WGS sequence"/>
</dbReference>
<evidence type="ECO:0000313" key="2">
    <source>
        <dbReference type="Proteomes" id="UP001189429"/>
    </source>
</evidence>
<protein>
    <recommendedName>
        <fullName evidence="3">Bifunctional lysine-specific demethylase and histidyl-hydroxylase</fullName>
    </recommendedName>
</protein>
<reference evidence="1" key="1">
    <citation type="submission" date="2023-10" db="EMBL/GenBank/DDBJ databases">
        <authorList>
            <person name="Chen Y."/>
            <person name="Shah S."/>
            <person name="Dougan E. K."/>
            <person name="Thang M."/>
            <person name="Chan C."/>
        </authorList>
    </citation>
    <scope>NUCLEOTIDE SEQUENCE [LARGE SCALE GENOMIC DNA]</scope>
</reference>
<comment type="caution">
    <text evidence="1">The sequence shown here is derived from an EMBL/GenBank/DDBJ whole genome shotgun (WGS) entry which is preliminary data.</text>
</comment>
<evidence type="ECO:0000313" key="1">
    <source>
        <dbReference type="EMBL" id="CAK0865744.1"/>
    </source>
</evidence>
<feature type="non-terminal residue" evidence="1">
    <location>
        <position position="1"/>
    </location>
</feature>